<organism evidence="1 2">
    <name type="scientific">Candidatus Lokiarchaeum ossiferum</name>
    <dbReference type="NCBI Taxonomy" id="2951803"/>
    <lineage>
        <taxon>Archaea</taxon>
        <taxon>Promethearchaeati</taxon>
        <taxon>Promethearchaeota</taxon>
        <taxon>Promethearchaeia</taxon>
        <taxon>Promethearchaeales</taxon>
        <taxon>Promethearchaeaceae</taxon>
        <taxon>Candidatus Lokiarchaeum</taxon>
    </lineage>
</organism>
<gene>
    <name evidence="1" type="ORF">NEF87_003140</name>
</gene>
<name>A0ABY6HTK9_9ARCH</name>
<keyword evidence="2" id="KW-1185">Reference proteome</keyword>
<dbReference type="Proteomes" id="UP001208689">
    <property type="component" value="Chromosome"/>
</dbReference>
<reference evidence="1" key="1">
    <citation type="submission" date="2022-09" db="EMBL/GenBank/DDBJ databases">
        <title>Actin cytoskeleton and complex cell architecture in an #Asgard archaeon.</title>
        <authorList>
            <person name="Ponce Toledo R.I."/>
            <person name="Schleper C."/>
            <person name="Rodrigues Oliveira T."/>
            <person name="Wollweber F."/>
            <person name="Xu J."/>
            <person name="Rittmann S."/>
            <person name="Klingl A."/>
            <person name="Pilhofer M."/>
        </authorList>
    </citation>
    <scope>NUCLEOTIDE SEQUENCE</scope>
    <source>
        <strain evidence="1">B-35</strain>
    </source>
</reference>
<dbReference type="EMBL" id="CP104013">
    <property type="protein sequence ID" value="UYP46855.1"/>
    <property type="molecule type" value="Genomic_DNA"/>
</dbReference>
<accession>A0ABY6HTK9</accession>
<protein>
    <submittedName>
        <fullName evidence="1">Uncharacterized protein</fullName>
    </submittedName>
</protein>
<sequence length="135" mass="15795">MVAESLEISKKELLELLIGWGEFLSFKIEKDHIVVDDLGKFIESIDSQFATWGEISSSDRKDGKIYEHINNQNEIEETNEISNIKQSNYQQTISERIIRETEIVSFHQIPLIRRDAEVLSKIESRLPIRYFLLLI</sequence>
<evidence type="ECO:0000313" key="1">
    <source>
        <dbReference type="EMBL" id="UYP46855.1"/>
    </source>
</evidence>
<proteinExistence type="predicted"/>
<evidence type="ECO:0000313" key="2">
    <source>
        <dbReference type="Proteomes" id="UP001208689"/>
    </source>
</evidence>